<evidence type="ECO:0000256" key="1">
    <source>
        <dbReference type="ARBA" id="ARBA00022723"/>
    </source>
</evidence>
<keyword evidence="2" id="KW-0863">Zinc-finger</keyword>
<name>A0A2N9HG20_FAGSY</name>
<keyword evidence="4" id="KW-0805">Transcription regulation</keyword>
<dbReference type="GO" id="GO:0034244">
    <property type="term" value="P:negative regulation of transcription elongation by RNA polymerase II"/>
    <property type="evidence" value="ECO:0007669"/>
    <property type="project" value="InterPro"/>
</dbReference>
<dbReference type="Pfam" id="PF23121">
    <property type="entry name" value="SPOC_AIPP2"/>
    <property type="match status" value="1"/>
</dbReference>
<evidence type="ECO:0000256" key="3">
    <source>
        <dbReference type="ARBA" id="ARBA00022833"/>
    </source>
</evidence>
<dbReference type="GO" id="GO:0008270">
    <property type="term" value="F:zinc ion binding"/>
    <property type="evidence" value="ECO:0007669"/>
    <property type="project" value="UniProtKB-KW"/>
</dbReference>
<keyword evidence="1" id="KW-0479">Metal-binding</keyword>
<evidence type="ECO:0000256" key="4">
    <source>
        <dbReference type="ARBA" id="ARBA00023015"/>
    </source>
</evidence>
<gene>
    <name evidence="8" type="ORF">FSB_LOCUS38391</name>
</gene>
<dbReference type="InterPro" id="IPR056280">
    <property type="entry name" value="AIPP2-like_SPOC"/>
</dbReference>
<reference evidence="8" key="1">
    <citation type="submission" date="2018-02" db="EMBL/GenBank/DDBJ databases">
        <authorList>
            <person name="Cohen D.B."/>
            <person name="Kent A.D."/>
        </authorList>
    </citation>
    <scope>NUCLEOTIDE SEQUENCE</scope>
</reference>
<keyword evidence="3" id="KW-0862">Zinc</keyword>
<evidence type="ECO:0000259" key="7">
    <source>
        <dbReference type="Pfam" id="PF23121"/>
    </source>
</evidence>
<organism evidence="8">
    <name type="scientific">Fagus sylvatica</name>
    <name type="common">Beechnut</name>
    <dbReference type="NCBI Taxonomy" id="28930"/>
    <lineage>
        <taxon>Eukaryota</taxon>
        <taxon>Viridiplantae</taxon>
        <taxon>Streptophyta</taxon>
        <taxon>Embryophyta</taxon>
        <taxon>Tracheophyta</taxon>
        <taxon>Spermatophyta</taxon>
        <taxon>Magnoliopsida</taxon>
        <taxon>eudicotyledons</taxon>
        <taxon>Gunneridae</taxon>
        <taxon>Pentapetalae</taxon>
        <taxon>rosids</taxon>
        <taxon>fabids</taxon>
        <taxon>Fagales</taxon>
        <taxon>Fagaceae</taxon>
        <taxon>Fagus</taxon>
    </lineage>
</organism>
<evidence type="ECO:0000256" key="5">
    <source>
        <dbReference type="ARBA" id="ARBA00023163"/>
    </source>
</evidence>
<feature type="compositionally biased region" description="Polar residues" evidence="6">
    <location>
        <begin position="131"/>
        <end position="145"/>
    </location>
</feature>
<dbReference type="InterPro" id="IPR049914">
    <property type="entry name" value="PHD1-3/5-6"/>
</dbReference>
<evidence type="ECO:0000313" key="8">
    <source>
        <dbReference type="EMBL" id="SPD10509.1"/>
    </source>
</evidence>
<feature type="domain" description="AIPP2-like SPOC-like" evidence="7">
    <location>
        <begin position="188"/>
        <end position="319"/>
    </location>
</feature>
<proteinExistence type="predicted"/>
<keyword evidence="5" id="KW-0804">Transcription</keyword>
<dbReference type="PANTHER" id="PTHR33304">
    <property type="match status" value="1"/>
</dbReference>
<dbReference type="GO" id="GO:0140566">
    <property type="term" value="F:histone reader activity"/>
    <property type="evidence" value="ECO:0007669"/>
    <property type="project" value="InterPro"/>
</dbReference>
<accession>A0A2N9HG20</accession>
<feature type="region of interest" description="Disordered" evidence="6">
    <location>
        <begin position="110"/>
        <end position="164"/>
    </location>
</feature>
<protein>
    <recommendedName>
        <fullName evidence="7">AIPP2-like SPOC-like domain-containing protein</fullName>
    </recommendedName>
</protein>
<dbReference type="AlphaFoldDB" id="A0A2N9HG20"/>
<dbReference type="PANTHER" id="PTHR33304:SF36">
    <property type="entry name" value="GB|AAF26970.1-RELATED"/>
    <property type="match status" value="1"/>
</dbReference>
<dbReference type="EMBL" id="OIVN01003335">
    <property type="protein sequence ID" value="SPD10509.1"/>
    <property type="molecule type" value="Genomic_DNA"/>
</dbReference>
<evidence type="ECO:0000256" key="6">
    <source>
        <dbReference type="SAM" id="MobiDB-lite"/>
    </source>
</evidence>
<evidence type="ECO:0000256" key="2">
    <source>
        <dbReference type="ARBA" id="ARBA00022771"/>
    </source>
</evidence>
<sequence>MKKHFPTALRSKKSGIKKSGIFNCEFLQSVSPGKILENSGRSGSLKKKMHDGTSRVKFIPPEEAVKMLSGARMAELYSPSDLGPSSAQSDTMATKSKYKISSPKFSLLNVNEHQSPRPTGHSDPPVHGSVDINSVTQEQKSQTSELKGGVFHGNAKPEEADGEESDLLNILPEIEKNLPNYPAVDATWCGSFEIPDTVSRSEFYDEFRAYLPVNVHPKVFETSNDMPGVLLCTFLPRCNIWADVFQNCCPSVNDIALYFFPGKLERSKEQYFSLLGLIEMQDLVLRSSVNDVELLIFSSKRLHLDSCGLELASFLWGIFRPLEGNLAVATLPTLDMIFPACGQSSDVEMKVKMESFNGLDILPGFSKQAAGDTAHDLMLINSSNSVDLSAKVKRKIYCHGFVRQFWPSTVNSSSGYSLVNAITADGP</sequence>